<dbReference type="WBParaSite" id="ES5_v2.g10642.t1">
    <property type="protein sequence ID" value="ES5_v2.g10642.t1"/>
    <property type="gene ID" value="ES5_v2.g10642"/>
</dbReference>
<proteinExistence type="predicted"/>
<protein>
    <submittedName>
        <fullName evidence="2">Uncharacterized protein</fullName>
    </submittedName>
</protein>
<name>A0AC34F117_9BILA</name>
<accession>A0AC34F117</accession>
<organism evidence="1 2">
    <name type="scientific">Panagrolaimus sp. ES5</name>
    <dbReference type="NCBI Taxonomy" id="591445"/>
    <lineage>
        <taxon>Eukaryota</taxon>
        <taxon>Metazoa</taxon>
        <taxon>Ecdysozoa</taxon>
        <taxon>Nematoda</taxon>
        <taxon>Chromadorea</taxon>
        <taxon>Rhabditida</taxon>
        <taxon>Tylenchina</taxon>
        <taxon>Panagrolaimomorpha</taxon>
        <taxon>Panagrolaimoidea</taxon>
        <taxon>Panagrolaimidae</taxon>
        <taxon>Panagrolaimus</taxon>
    </lineage>
</organism>
<dbReference type="Proteomes" id="UP000887579">
    <property type="component" value="Unplaced"/>
</dbReference>
<evidence type="ECO:0000313" key="2">
    <source>
        <dbReference type="WBParaSite" id="ES5_v2.g10642.t1"/>
    </source>
</evidence>
<evidence type="ECO:0000313" key="1">
    <source>
        <dbReference type="Proteomes" id="UP000887579"/>
    </source>
</evidence>
<sequence>MKNRTNSNIELDQLLWIPMFQGCFPFAMIIGGFLSSKFGPRFGAFIGCAFMSGGVFLSAFTIKSSLLLFMLTYGVMFGAGQGISYVIAVSTVINWAPNRVGLFSGLVAGAFGISAAIFTPIQTALINPENFVANSKGYFTQPKLLDRVPQIFLFSSSVYTIMQIIGLIFICDPPKIITTSSTIPVNSNKIFRRCLSDTALIDPSLKWLGTTSKKNSVVTVQASSARRRVQNPRKISNIHEEILIETDVEYSSDSSKDKANESFLDAIEHADYGPKIVLKSWTFYTLAITLFCCSFYGNLYYNLYKTFANHFIDDDMFMAAIFSTGTVANAAARIGWGIVADKFSFQLALTMATSLAAVLLFTMPLTPLGGKPMYMIWTISGILLSAICQTMLSKIGYTWMFMIAGIFAIIGN</sequence>
<reference evidence="2" key="1">
    <citation type="submission" date="2022-11" db="UniProtKB">
        <authorList>
            <consortium name="WormBaseParasite"/>
        </authorList>
    </citation>
    <scope>IDENTIFICATION</scope>
</reference>